<dbReference type="Proteomes" id="UP001516400">
    <property type="component" value="Unassembled WGS sequence"/>
</dbReference>
<protein>
    <submittedName>
        <fullName evidence="3">Uncharacterized protein</fullName>
    </submittedName>
</protein>
<feature type="compositionally biased region" description="Polar residues" evidence="1">
    <location>
        <begin position="75"/>
        <end position="90"/>
    </location>
</feature>
<evidence type="ECO:0000313" key="4">
    <source>
        <dbReference type="Proteomes" id="UP001516400"/>
    </source>
</evidence>
<name>A0ABD2MMD3_9CUCU</name>
<accession>A0ABD2MMD3</accession>
<keyword evidence="2" id="KW-0812">Transmembrane</keyword>
<reference evidence="3 4" key="1">
    <citation type="journal article" date="2021" name="BMC Biol.">
        <title>Horizontally acquired antibacterial genes associated with adaptive radiation of ladybird beetles.</title>
        <authorList>
            <person name="Li H.S."/>
            <person name="Tang X.F."/>
            <person name="Huang Y.H."/>
            <person name="Xu Z.Y."/>
            <person name="Chen M.L."/>
            <person name="Du X.Y."/>
            <person name="Qiu B.Y."/>
            <person name="Chen P.T."/>
            <person name="Zhang W."/>
            <person name="Slipinski A."/>
            <person name="Escalona H.E."/>
            <person name="Waterhouse R.M."/>
            <person name="Zwick A."/>
            <person name="Pang H."/>
        </authorList>
    </citation>
    <scope>NUCLEOTIDE SEQUENCE [LARGE SCALE GENOMIC DNA]</scope>
    <source>
        <strain evidence="3">SYSU2018</strain>
    </source>
</reference>
<evidence type="ECO:0000313" key="3">
    <source>
        <dbReference type="EMBL" id="KAL3267508.1"/>
    </source>
</evidence>
<gene>
    <name evidence="3" type="ORF">HHI36_011631</name>
</gene>
<evidence type="ECO:0000256" key="1">
    <source>
        <dbReference type="SAM" id="MobiDB-lite"/>
    </source>
</evidence>
<proteinExistence type="predicted"/>
<dbReference type="AlphaFoldDB" id="A0ABD2MMD3"/>
<comment type="caution">
    <text evidence="3">The sequence shown here is derived from an EMBL/GenBank/DDBJ whole genome shotgun (WGS) entry which is preliminary data.</text>
</comment>
<dbReference type="EMBL" id="JABFTP020000001">
    <property type="protein sequence ID" value="KAL3267508.1"/>
    <property type="molecule type" value="Genomic_DNA"/>
</dbReference>
<evidence type="ECO:0000256" key="2">
    <source>
        <dbReference type="SAM" id="Phobius"/>
    </source>
</evidence>
<sequence length="283" mass="32410">MEEKPETALDLQRRKCQANRNNKQQKLKPCFQTCLLENNPPTINEDVIGIIDELLIFLEKVENVDRFINETQEINTSGKNSSDSQKQIQADISEKSSYPLRDENNEVVEEFSNKSVDSKKVSSVPQQAGLNLESAALSIELLGVSNSNETGIPGVSTPKNTQDNFLLRWNEGNEFSVQQSNILGTAPIPEVDNASLCSCNDFLNYIRESIERFAMSCERFLETNYPDILRRIKIVIIEIKEFHRNLKEESLLVSSTFIFIVYYIVYFILYCGFFYECPCLRCI</sequence>
<keyword evidence="2" id="KW-0472">Membrane</keyword>
<keyword evidence="2" id="KW-1133">Transmembrane helix</keyword>
<feature type="region of interest" description="Disordered" evidence="1">
    <location>
        <begin position="75"/>
        <end position="101"/>
    </location>
</feature>
<organism evidence="3 4">
    <name type="scientific">Cryptolaemus montrouzieri</name>
    <dbReference type="NCBI Taxonomy" id="559131"/>
    <lineage>
        <taxon>Eukaryota</taxon>
        <taxon>Metazoa</taxon>
        <taxon>Ecdysozoa</taxon>
        <taxon>Arthropoda</taxon>
        <taxon>Hexapoda</taxon>
        <taxon>Insecta</taxon>
        <taxon>Pterygota</taxon>
        <taxon>Neoptera</taxon>
        <taxon>Endopterygota</taxon>
        <taxon>Coleoptera</taxon>
        <taxon>Polyphaga</taxon>
        <taxon>Cucujiformia</taxon>
        <taxon>Coccinelloidea</taxon>
        <taxon>Coccinellidae</taxon>
        <taxon>Scymninae</taxon>
        <taxon>Scymnini</taxon>
        <taxon>Cryptolaemus</taxon>
    </lineage>
</organism>
<feature type="transmembrane region" description="Helical" evidence="2">
    <location>
        <begin position="251"/>
        <end position="275"/>
    </location>
</feature>
<keyword evidence="4" id="KW-1185">Reference proteome</keyword>